<dbReference type="PROSITE" id="PS50893">
    <property type="entry name" value="ABC_TRANSPORTER_2"/>
    <property type="match status" value="1"/>
</dbReference>
<dbReference type="SMART" id="SM00382">
    <property type="entry name" value="AAA"/>
    <property type="match status" value="2"/>
</dbReference>
<evidence type="ECO:0000313" key="4">
    <source>
        <dbReference type="EMBL" id="MBK5072644.1"/>
    </source>
</evidence>
<dbReference type="InterPro" id="IPR003593">
    <property type="entry name" value="AAA+_ATPase"/>
</dbReference>
<evidence type="ECO:0000259" key="3">
    <source>
        <dbReference type="PROSITE" id="PS50893"/>
    </source>
</evidence>
<comment type="caution">
    <text evidence="5">The sequence shown here is derived from an EMBL/GenBank/DDBJ whole genome shotgun (WGS) entry which is preliminary data.</text>
</comment>
<dbReference type="CDD" id="cd03221">
    <property type="entry name" value="ABCF_EF-3"/>
    <property type="match status" value="1"/>
</dbReference>
<dbReference type="Proteomes" id="UP001296969">
    <property type="component" value="Unassembled WGS sequence"/>
</dbReference>
<dbReference type="GO" id="GO:0005524">
    <property type="term" value="F:ATP binding"/>
    <property type="evidence" value="ECO:0007669"/>
    <property type="project" value="UniProtKB-KW"/>
</dbReference>
<feature type="domain" description="ABC transporter" evidence="3">
    <location>
        <begin position="4"/>
        <end position="234"/>
    </location>
</feature>
<dbReference type="Proteomes" id="UP000807542">
    <property type="component" value="Unassembled WGS sequence"/>
</dbReference>
<proteinExistence type="predicted"/>
<keyword evidence="1" id="KW-0547">Nucleotide-binding</keyword>
<keyword evidence="7" id="KW-1185">Reference proteome</keyword>
<dbReference type="InterPro" id="IPR017871">
    <property type="entry name" value="ABC_transporter-like_CS"/>
</dbReference>
<reference evidence="5 7" key="1">
    <citation type="submission" date="2020-11" db="EMBL/GenBank/DDBJ databases">
        <title>Insectihabitans protaetiae gen. nov. sp. nov. and Insectihabitans allomyrinae sp. nov., isolated from larvae of Protaetia brevitarsis seulensis and Allomyrina dichotoma, respectively.</title>
        <authorList>
            <person name="Lee S.D."/>
            <person name="Byeon Y.-S."/>
            <person name="Kim S.-M."/>
            <person name="Yang H.L."/>
            <person name="Kim I.S."/>
        </authorList>
    </citation>
    <scope>NUCLEOTIDE SEQUENCE</scope>
    <source>
        <strain evidence="5">CWB-B4</strain>
        <strain evidence="4 7">CWB-B43</strain>
    </source>
</reference>
<dbReference type="GO" id="GO:0016887">
    <property type="term" value="F:ATP hydrolysis activity"/>
    <property type="evidence" value="ECO:0007669"/>
    <property type="project" value="InterPro"/>
</dbReference>
<evidence type="ECO:0000256" key="1">
    <source>
        <dbReference type="ARBA" id="ARBA00022741"/>
    </source>
</evidence>
<dbReference type="PANTHER" id="PTHR42855">
    <property type="entry name" value="ABC TRANSPORTER ATP-BINDING SUBUNIT"/>
    <property type="match status" value="1"/>
</dbReference>
<dbReference type="SUPFAM" id="SSF52540">
    <property type="entry name" value="P-loop containing nucleoside triphosphate hydrolases"/>
    <property type="match status" value="2"/>
</dbReference>
<dbReference type="PANTHER" id="PTHR42855:SF2">
    <property type="entry name" value="DRUG RESISTANCE ABC TRANSPORTER,ATP-BINDING PROTEIN"/>
    <property type="match status" value="1"/>
</dbReference>
<evidence type="ECO:0000313" key="7">
    <source>
        <dbReference type="Proteomes" id="UP001296969"/>
    </source>
</evidence>
<evidence type="ECO:0000313" key="6">
    <source>
        <dbReference type="Proteomes" id="UP000807542"/>
    </source>
</evidence>
<protein>
    <submittedName>
        <fullName evidence="5">ABC-F family ATP-binding cassette domain-containing protein</fullName>
    </submittedName>
</protein>
<name>A0A9D7FS90_9GAMM</name>
<dbReference type="EMBL" id="JADRCQ010000001">
    <property type="protein sequence ID" value="MBK5072644.1"/>
    <property type="molecule type" value="Genomic_DNA"/>
</dbReference>
<accession>A0A9D7FS90</accession>
<dbReference type="AlphaFoldDB" id="A0A9D7FS90"/>
<gene>
    <name evidence="5" type="ORF">I2492_06415</name>
    <name evidence="4" type="ORF">I2493_06415</name>
</gene>
<dbReference type="EMBL" id="JADRCP010000001">
    <property type="protein sequence ID" value="MBK5175953.1"/>
    <property type="molecule type" value="Genomic_DNA"/>
</dbReference>
<dbReference type="Gene3D" id="3.40.50.300">
    <property type="entry name" value="P-loop containing nucleotide triphosphate hydrolases"/>
    <property type="match status" value="2"/>
</dbReference>
<dbReference type="Pfam" id="PF00005">
    <property type="entry name" value="ABC_tran"/>
    <property type="match status" value="2"/>
</dbReference>
<evidence type="ECO:0000256" key="2">
    <source>
        <dbReference type="ARBA" id="ARBA00022840"/>
    </source>
</evidence>
<dbReference type="InterPro" id="IPR027417">
    <property type="entry name" value="P-loop_NTPase"/>
</dbReference>
<dbReference type="InterPro" id="IPR051309">
    <property type="entry name" value="ABCF_ATPase"/>
</dbReference>
<dbReference type="PROSITE" id="PS00211">
    <property type="entry name" value="ABC_TRANSPORTER_1"/>
    <property type="match status" value="2"/>
</dbReference>
<organism evidence="5 6">
    <name type="scientific">Limnobaculum xujianqingii</name>
    <dbReference type="NCBI Taxonomy" id="2738837"/>
    <lineage>
        <taxon>Bacteria</taxon>
        <taxon>Pseudomonadati</taxon>
        <taxon>Pseudomonadota</taxon>
        <taxon>Gammaproteobacteria</taxon>
        <taxon>Enterobacterales</taxon>
        <taxon>Budviciaceae</taxon>
        <taxon>Limnobaculum</taxon>
    </lineage>
</organism>
<dbReference type="InterPro" id="IPR003439">
    <property type="entry name" value="ABC_transporter-like_ATP-bd"/>
</dbReference>
<dbReference type="RefSeq" id="WP_228397685.1">
    <property type="nucleotide sequence ID" value="NZ_JADRCP010000001.1"/>
</dbReference>
<sequence length="522" mass="58575">MTVISLHQLHFQFSSDKVIFQQLSHSFLPGKHGIVGDNGSGKSVLAALICGRYLPDTGTLIGPASPGFLTQQHYSAGITIADFLGHGDCLSAIRRIISGHFSSQDLLLAEDNWLLEEQLTQLLASINITADPQRELVSLSGGEQTRLMLLKLFTGDHDWLILDEPGNHLDLAGRQWLQREIERYSGNLLLISHDRDLLEQMPQIHELSDGKLMSYGGNYKVYQQQKQEQRSAQLRQLTHQKEQLRTLRTAQQNSIERAERRAKSGKKLRDSGSQCLLLLDKMKNSAEMRRSSSLRHADRKIEQTQTSITDIQQTLQQPKALSMVIDTHSKKSRFAIQIDKLTMPYGYRGEITQTIYPGERYWLQGDNGSGKSTLLKMLVGEITPLAGMVKMHGRVAYFDQHQSLLLDSLSVLDNLRSLAPGMTESEYRTQLANIGFRRESVFKLAGFLSGGQRVRLALLAITSGPQPASILLLDEPDNHLDLQARQMFEQAIAGYNGTLIVVSHDRHFIDNIGITHNFTLMS</sequence>
<evidence type="ECO:0000313" key="5">
    <source>
        <dbReference type="EMBL" id="MBK5175953.1"/>
    </source>
</evidence>
<keyword evidence="2 5" id="KW-0067">ATP-binding</keyword>